<gene>
    <name evidence="1" type="ORF">NAES01612_LOCUS18605</name>
</gene>
<name>A0A7S4P3R0_9EUKA</name>
<reference evidence="1" key="1">
    <citation type="submission" date="2021-01" db="EMBL/GenBank/DDBJ databases">
        <authorList>
            <person name="Corre E."/>
            <person name="Pelletier E."/>
            <person name="Niang G."/>
            <person name="Scheremetjew M."/>
            <person name="Finn R."/>
            <person name="Kale V."/>
            <person name="Holt S."/>
            <person name="Cochrane G."/>
            <person name="Meng A."/>
            <person name="Brown T."/>
            <person name="Cohen L."/>
        </authorList>
    </citation>
    <scope>NUCLEOTIDE SEQUENCE</scope>
    <source>
        <strain evidence="1">SoJaBio B1-5/56/2</strain>
    </source>
</reference>
<proteinExistence type="predicted"/>
<evidence type="ECO:0000313" key="1">
    <source>
        <dbReference type="EMBL" id="CAE2322558.1"/>
    </source>
</evidence>
<protein>
    <submittedName>
        <fullName evidence="1">Uncharacterized protein</fullName>
    </submittedName>
</protein>
<organism evidence="1">
    <name type="scientific">Paramoeba aestuarina</name>
    <dbReference type="NCBI Taxonomy" id="180227"/>
    <lineage>
        <taxon>Eukaryota</taxon>
        <taxon>Amoebozoa</taxon>
        <taxon>Discosea</taxon>
        <taxon>Flabellinia</taxon>
        <taxon>Dactylopodida</taxon>
        <taxon>Paramoebidae</taxon>
        <taxon>Paramoeba</taxon>
    </lineage>
</organism>
<sequence length="288" mass="31984">MSFFWMCEKASSEQVVTETQSLSKCLTEFLSCVKTGTDSSKIKEINTTASRHVLHINQLVKVRVLEIPDRDIQSKLTRSCSSIASLTSDLHRQALTALSSPVEFRNLEPVGTKVKAIITEIQAIYTLIHTPTPEKYLSSPNGETIEELLGRSELAMERACGLLEKAGDDEICVNARKILPGLVSGLFAKEEGRGELMDKTLSFLKEMRGVGGKMEEMCVGRREKHKAEIFLWALEHLYRLAMLSAASDCVEYFGGDTIPPFVKLPFVVQQACGCFLQLLSTVFNNNNS</sequence>
<accession>A0A7S4P3R0</accession>
<dbReference type="AlphaFoldDB" id="A0A7S4P3R0"/>
<dbReference type="EMBL" id="HBKR01028527">
    <property type="protein sequence ID" value="CAE2322558.1"/>
    <property type="molecule type" value="Transcribed_RNA"/>
</dbReference>